<feature type="region of interest" description="Disordered" evidence="1">
    <location>
        <begin position="30"/>
        <end position="54"/>
    </location>
</feature>
<dbReference type="Proteomes" id="UP000306719">
    <property type="component" value="Unassembled WGS sequence"/>
</dbReference>
<organism evidence="3 4">
    <name type="scientific">Pseudoalteromonas rubra</name>
    <dbReference type="NCBI Taxonomy" id="43658"/>
    <lineage>
        <taxon>Bacteria</taxon>
        <taxon>Pseudomonadati</taxon>
        <taxon>Pseudomonadota</taxon>
        <taxon>Gammaproteobacteria</taxon>
        <taxon>Alteromonadales</taxon>
        <taxon>Pseudoalteromonadaceae</taxon>
        <taxon>Pseudoalteromonas</taxon>
    </lineage>
</organism>
<proteinExistence type="predicted"/>
<evidence type="ECO:0000256" key="2">
    <source>
        <dbReference type="SAM" id="SignalP"/>
    </source>
</evidence>
<comment type="caution">
    <text evidence="3">The sequence shown here is derived from an EMBL/GenBank/DDBJ whole genome shotgun (WGS) entry which is preliminary data.</text>
</comment>
<feature type="chain" id="PRO_5024385081" description="5-methyltetrahydrofolate--homocysteine methyltransferase" evidence="2">
    <location>
        <begin position="22"/>
        <end position="467"/>
    </location>
</feature>
<reference evidence="3 4" key="1">
    <citation type="submission" date="2018-01" db="EMBL/GenBank/DDBJ databases">
        <authorList>
            <person name="Paulsen S."/>
            <person name="Gram L.K."/>
        </authorList>
    </citation>
    <scope>NUCLEOTIDE SEQUENCE [LARGE SCALE GENOMIC DNA]</scope>
    <source>
        <strain evidence="3 4">S2599</strain>
    </source>
</reference>
<sequence length="467" mass="50746">MIFRAKVLAAAVSAILLSACGGTDHQVTKTQQAVSSDESVTEDENKAGEETHDHDEDIKDVAGRLLVTSSESNVVNIYSAAEQSLIESVGLTYAPQYAYGSENHRYAILVQREQGMVEFVDGGLYREAHGDHFHNHEDAPSSVSLQLASTKPTHVTVNEGGIAVFSDGDAATQKVASVAMFGEAQISGESGQVVKLNYSTHMHGAAQARGEYLISSLRDSESDSPMPSQIALYHAHDDHFDQEQVFSVTCPVLHGSAQNETTIVFGCGDGVAIISQQGQSFSATKVANPESFAEGMRVGAIKGHHKQEQFIASASNQLFMLHPEDGELEALEWQVTTGNHRLNYFGFSHDGERIVTLDSAGKLSILSGHEHEAEQGGEHQGEHHWEVAHEVSITDADLVNMPKDHSFSLALSYAEDAVFVTDPIAKQIKKYDLETGKLVQTIELDVIPNKLVWLGIANSEKEHDHDH</sequence>
<dbReference type="OrthoDB" id="60524at2"/>
<keyword evidence="2" id="KW-0732">Signal</keyword>
<dbReference type="InterPro" id="IPR011048">
    <property type="entry name" value="Haem_d1_sf"/>
</dbReference>
<evidence type="ECO:0000313" key="4">
    <source>
        <dbReference type="Proteomes" id="UP000306719"/>
    </source>
</evidence>
<evidence type="ECO:0000313" key="3">
    <source>
        <dbReference type="EMBL" id="TMP36451.1"/>
    </source>
</evidence>
<dbReference type="EMBL" id="PNCJ01000017">
    <property type="protein sequence ID" value="TMP36451.1"/>
    <property type="molecule type" value="Genomic_DNA"/>
</dbReference>
<accession>A0A5S3WXY3</accession>
<protein>
    <recommendedName>
        <fullName evidence="5">5-methyltetrahydrofolate--homocysteine methyltransferase</fullName>
    </recommendedName>
</protein>
<dbReference type="SUPFAM" id="SSF51004">
    <property type="entry name" value="C-terminal (heme d1) domain of cytochrome cd1-nitrite reductase"/>
    <property type="match status" value="1"/>
</dbReference>
<dbReference type="AlphaFoldDB" id="A0A5S3WXY3"/>
<feature type="compositionally biased region" description="Basic and acidic residues" evidence="1">
    <location>
        <begin position="43"/>
        <end position="54"/>
    </location>
</feature>
<evidence type="ECO:0000256" key="1">
    <source>
        <dbReference type="SAM" id="MobiDB-lite"/>
    </source>
</evidence>
<name>A0A5S3WXY3_9GAMM</name>
<gene>
    <name evidence="3" type="ORF">CWB98_12520</name>
</gene>
<feature type="signal peptide" evidence="2">
    <location>
        <begin position="1"/>
        <end position="21"/>
    </location>
</feature>
<dbReference type="PROSITE" id="PS51257">
    <property type="entry name" value="PROKAR_LIPOPROTEIN"/>
    <property type="match status" value="1"/>
</dbReference>
<evidence type="ECO:0008006" key="5">
    <source>
        <dbReference type="Google" id="ProtNLM"/>
    </source>
</evidence>
<dbReference type="RefSeq" id="WP_138545159.1">
    <property type="nucleotide sequence ID" value="NZ_PNCJ01000017.1"/>
</dbReference>
<reference evidence="4" key="2">
    <citation type="submission" date="2019-06" db="EMBL/GenBank/DDBJ databases">
        <title>Co-occurence of chitin degradation, pigmentation and bioactivity in marine Pseudoalteromonas.</title>
        <authorList>
            <person name="Sonnenschein E.C."/>
            <person name="Bech P.K."/>
        </authorList>
    </citation>
    <scope>NUCLEOTIDE SEQUENCE [LARGE SCALE GENOMIC DNA]</scope>
    <source>
        <strain evidence="4">S2599</strain>
    </source>
</reference>